<dbReference type="Pfam" id="PF09723">
    <property type="entry name" value="Zn_ribbon_8"/>
    <property type="match status" value="1"/>
</dbReference>
<name>A0A975BWT6_9BACT</name>
<dbReference type="PANTHER" id="PTHR34404">
    <property type="entry name" value="REGULATORY PROTEIN, FMDB FAMILY"/>
    <property type="match status" value="1"/>
</dbReference>
<dbReference type="EMBL" id="CP061800">
    <property type="protein sequence ID" value="QTA92778.1"/>
    <property type="molecule type" value="Genomic_DNA"/>
</dbReference>
<feature type="compositionally biased region" description="Low complexity" evidence="1">
    <location>
        <begin position="76"/>
        <end position="85"/>
    </location>
</feature>
<dbReference type="Proteomes" id="UP000663722">
    <property type="component" value="Chromosome"/>
</dbReference>
<dbReference type="SMART" id="SM00834">
    <property type="entry name" value="CxxC_CXXC_SSSS"/>
    <property type="match status" value="1"/>
</dbReference>
<dbReference type="NCBIfam" id="TIGR02605">
    <property type="entry name" value="CxxC_CxxC_SSSS"/>
    <property type="match status" value="1"/>
</dbReference>
<dbReference type="InterPro" id="IPR013429">
    <property type="entry name" value="Regulatory_FmdB_Zinc_ribbon"/>
</dbReference>
<dbReference type="KEGG" id="dmm:dnm_088680"/>
<dbReference type="AlphaFoldDB" id="A0A975BWT6"/>
<sequence length="92" mass="10295">MPIYEYECTECGRIEEVIQKFSDMPLTTCKHCSGRLHKLISQSSFHLKGTGWYVTDYAGKKQDSYSGTPKKKEETSSANSGSESSKSTDKTD</sequence>
<feature type="domain" description="Putative regulatory protein FmdB zinc ribbon" evidence="2">
    <location>
        <begin position="1"/>
        <end position="41"/>
    </location>
</feature>
<evidence type="ECO:0000313" key="3">
    <source>
        <dbReference type="EMBL" id="QTA92778.1"/>
    </source>
</evidence>
<accession>A0A975BWT6</accession>
<proteinExistence type="predicted"/>
<keyword evidence="4" id="KW-1185">Reference proteome</keyword>
<organism evidence="3 4">
    <name type="scientific">Desulfonema magnum</name>
    <dbReference type="NCBI Taxonomy" id="45655"/>
    <lineage>
        <taxon>Bacteria</taxon>
        <taxon>Pseudomonadati</taxon>
        <taxon>Thermodesulfobacteriota</taxon>
        <taxon>Desulfobacteria</taxon>
        <taxon>Desulfobacterales</taxon>
        <taxon>Desulfococcaceae</taxon>
        <taxon>Desulfonema</taxon>
    </lineage>
</organism>
<evidence type="ECO:0000313" key="4">
    <source>
        <dbReference type="Proteomes" id="UP000663722"/>
    </source>
</evidence>
<feature type="region of interest" description="Disordered" evidence="1">
    <location>
        <begin position="59"/>
        <end position="92"/>
    </location>
</feature>
<reference evidence="3" key="1">
    <citation type="journal article" date="2021" name="Microb. Physiol.">
        <title>Proteogenomic Insights into the Physiology of Marine, Sulfate-Reducing, Filamentous Desulfonema limicola and Desulfonema magnum.</title>
        <authorList>
            <person name="Schnaars V."/>
            <person name="Wohlbrand L."/>
            <person name="Scheve S."/>
            <person name="Hinrichs C."/>
            <person name="Reinhardt R."/>
            <person name="Rabus R."/>
        </authorList>
    </citation>
    <scope>NUCLEOTIDE SEQUENCE</scope>
    <source>
        <strain evidence="3">4be13</strain>
    </source>
</reference>
<evidence type="ECO:0000259" key="2">
    <source>
        <dbReference type="SMART" id="SM00834"/>
    </source>
</evidence>
<dbReference type="PANTHER" id="PTHR34404:SF2">
    <property type="entry name" value="CONSERVED SERINE RICH PROTEIN"/>
    <property type="match status" value="1"/>
</dbReference>
<dbReference type="RefSeq" id="WP_207680005.1">
    <property type="nucleotide sequence ID" value="NZ_CP061800.1"/>
</dbReference>
<evidence type="ECO:0000256" key="1">
    <source>
        <dbReference type="SAM" id="MobiDB-lite"/>
    </source>
</evidence>
<protein>
    <submittedName>
        <fullName evidence="3">Regulatory protein, FmdB family</fullName>
    </submittedName>
</protein>
<gene>
    <name evidence="3" type="ORF">dnm_088680</name>
</gene>